<name>A0A8X6KDD8_TRICU</name>
<organism evidence="1 2">
    <name type="scientific">Trichonephila clavata</name>
    <name type="common">Joro spider</name>
    <name type="synonym">Nephila clavata</name>
    <dbReference type="NCBI Taxonomy" id="2740835"/>
    <lineage>
        <taxon>Eukaryota</taxon>
        <taxon>Metazoa</taxon>
        <taxon>Ecdysozoa</taxon>
        <taxon>Arthropoda</taxon>
        <taxon>Chelicerata</taxon>
        <taxon>Arachnida</taxon>
        <taxon>Araneae</taxon>
        <taxon>Araneomorphae</taxon>
        <taxon>Entelegynae</taxon>
        <taxon>Araneoidea</taxon>
        <taxon>Nephilidae</taxon>
        <taxon>Trichonephila</taxon>
    </lineage>
</organism>
<keyword evidence="2" id="KW-1185">Reference proteome</keyword>
<evidence type="ECO:0000313" key="2">
    <source>
        <dbReference type="Proteomes" id="UP000887116"/>
    </source>
</evidence>
<dbReference type="Proteomes" id="UP000887116">
    <property type="component" value="Unassembled WGS sequence"/>
</dbReference>
<evidence type="ECO:0000313" key="1">
    <source>
        <dbReference type="EMBL" id="GFQ68508.1"/>
    </source>
</evidence>
<proteinExistence type="predicted"/>
<sequence>MWFSLTQIDERSTSADIKCFLESQRFLDTNVIISIALSQNRDESDQRAVSLDESHATQLVSRFCSLFRSRYDHVRIWTDSCGSIDEGFTSNQER</sequence>
<dbReference type="EMBL" id="BMAO01000676">
    <property type="protein sequence ID" value="GFQ68508.1"/>
    <property type="molecule type" value="Genomic_DNA"/>
</dbReference>
<reference evidence="1" key="1">
    <citation type="submission" date="2020-07" db="EMBL/GenBank/DDBJ databases">
        <title>Multicomponent nature underlies the extraordinary mechanical properties of spider dragline silk.</title>
        <authorList>
            <person name="Kono N."/>
            <person name="Nakamura H."/>
            <person name="Mori M."/>
            <person name="Yoshida Y."/>
            <person name="Ohtoshi R."/>
            <person name="Malay A.D."/>
            <person name="Moran D.A.P."/>
            <person name="Tomita M."/>
            <person name="Numata K."/>
            <person name="Arakawa K."/>
        </authorList>
    </citation>
    <scope>NUCLEOTIDE SEQUENCE</scope>
</reference>
<comment type="caution">
    <text evidence="1">The sequence shown here is derived from an EMBL/GenBank/DDBJ whole genome shotgun (WGS) entry which is preliminary data.</text>
</comment>
<protein>
    <submittedName>
        <fullName evidence="1">Uncharacterized protein</fullName>
    </submittedName>
</protein>
<dbReference type="AlphaFoldDB" id="A0A8X6KDD8"/>
<gene>
    <name evidence="1" type="ORF">TNCT_356781</name>
</gene>
<accession>A0A8X6KDD8</accession>